<keyword evidence="2" id="KW-1185">Reference proteome</keyword>
<comment type="caution">
    <text evidence="1">The sequence shown here is derived from an EMBL/GenBank/DDBJ whole genome shotgun (WGS) entry which is preliminary data.</text>
</comment>
<dbReference type="Proteomes" id="UP000022910">
    <property type="component" value="Unassembled WGS sequence"/>
</dbReference>
<evidence type="ECO:0000313" key="1">
    <source>
        <dbReference type="EMBL" id="EXX63829.1"/>
    </source>
</evidence>
<proteinExistence type="predicted"/>
<dbReference type="AlphaFoldDB" id="A0A015K8L0"/>
<reference evidence="1 2" key="1">
    <citation type="submission" date="2014-02" db="EMBL/GenBank/DDBJ databases">
        <title>Single nucleus genome sequencing reveals high similarity among nuclei of an endomycorrhizal fungus.</title>
        <authorList>
            <person name="Lin K."/>
            <person name="Geurts R."/>
            <person name="Zhang Z."/>
            <person name="Limpens E."/>
            <person name="Saunders D.G."/>
            <person name="Mu D."/>
            <person name="Pang E."/>
            <person name="Cao H."/>
            <person name="Cha H."/>
            <person name="Lin T."/>
            <person name="Zhou Q."/>
            <person name="Shang Y."/>
            <person name="Li Y."/>
            <person name="Ivanov S."/>
            <person name="Sharma T."/>
            <person name="Velzen R.V."/>
            <person name="Ruijter N.D."/>
            <person name="Aanen D.K."/>
            <person name="Win J."/>
            <person name="Kamoun S."/>
            <person name="Bisseling T."/>
            <person name="Huang S."/>
        </authorList>
    </citation>
    <scope>NUCLEOTIDE SEQUENCE [LARGE SCALE GENOMIC DNA]</scope>
    <source>
        <strain evidence="2">DAOM197198w</strain>
    </source>
</reference>
<organism evidence="1 2">
    <name type="scientific">Rhizophagus irregularis (strain DAOM 197198w)</name>
    <name type="common">Glomus intraradices</name>
    <dbReference type="NCBI Taxonomy" id="1432141"/>
    <lineage>
        <taxon>Eukaryota</taxon>
        <taxon>Fungi</taxon>
        <taxon>Fungi incertae sedis</taxon>
        <taxon>Mucoromycota</taxon>
        <taxon>Glomeromycotina</taxon>
        <taxon>Glomeromycetes</taxon>
        <taxon>Glomerales</taxon>
        <taxon>Glomeraceae</taxon>
        <taxon>Rhizophagus</taxon>
    </lineage>
</organism>
<dbReference type="HOGENOM" id="CLU_2360871_0_0_1"/>
<dbReference type="EMBL" id="JEMT01023759">
    <property type="protein sequence ID" value="EXX63829.1"/>
    <property type="molecule type" value="Genomic_DNA"/>
</dbReference>
<protein>
    <submittedName>
        <fullName evidence="1">Uncharacterized protein</fullName>
    </submittedName>
</protein>
<evidence type="ECO:0000313" key="2">
    <source>
        <dbReference type="Proteomes" id="UP000022910"/>
    </source>
</evidence>
<name>A0A015K8L0_RHIIW</name>
<gene>
    <name evidence="1" type="ORF">RirG_148680</name>
</gene>
<sequence>MGGWKYSKQRLQKHPFVAKVIRAKKESEVEDVIDDDDIITVDENEVEINNGEENANIEIISSAITNKTGRKRKPCLGLCSDLIAKYVDSRALNRLG</sequence>
<accession>A0A015K8L0</accession>